<dbReference type="Pfam" id="PF00271">
    <property type="entry name" value="Helicase_C"/>
    <property type="match status" value="1"/>
</dbReference>
<evidence type="ECO:0000313" key="6">
    <source>
        <dbReference type="EMBL" id="CCO15351.1"/>
    </source>
</evidence>
<evidence type="ECO:0000256" key="2">
    <source>
        <dbReference type="ARBA" id="ARBA00022840"/>
    </source>
</evidence>
<dbReference type="RefSeq" id="XP_007513914.1">
    <property type="nucleotide sequence ID" value="XM_007513852.1"/>
</dbReference>
<keyword evidence="7" id="KW-1185">Reference proteome</keyword>
<feature type="domain" description="Helicase C-terminal" evidence="5">
    <location>
        <begin position="821"/>
        <end position="973"/>
    </location>
</feature>
<keyword evidence="1" id="KW-0547">Nucleotide-binding</keyword>
<dbReference type="SUPFAM" id="SSF52540">
    <property type="entry name" value="P-loop containing nucleoside triphosphate hydrolases"/>
    <property type="match status" value="2"/>
</dbReference>
<protein>
    <recommendedName>
        <fullName evidence="8">Helicase ATP-binding domain-containing protein</fullName>
    </recommendedName>
</protein>
<feature type="compositionally biased region" description="Polar residues" evidence="3">
    <location>
        <begin position="13"/>
        <end position="24"/>
    </location>
</feature>
<feature type="compositionally biased region" description="Basic and acidic residues" evidence="3">
    <location>
        <begin position="679"/>
        <end position="690"/>
    </location>
</feature>
<dbReference type="GeneID" id="19016540"/>
<dbReference type="Gene3D" id="3.40.50.300">
    <property type="entry name" value="P-loop containing nucleotide triphosphate hydrolases"/>
    <property type="match status" value="2"/>
</dbReference>
<evidence type="ECO:0008006" key="8">
    <source>
        <dbReference type="Google" id="ProtNLM"/>
    </source>
</evidence>
<dbReference type="GO" id="GO:0006281">
    <property type="term" value="P:DNA repair"/>
    <property type="evidence" value="ECO:0007669"/>
    <property type="project" value="UniProtKB-ARBA"/>
</dbReference>
<gene>
    <name evidence="6" type="ORF">Bathy03g00020</name>
</gene>
<feature type="compositionally biased region" description="Gly residues" evidence="3">
    <location>
        <begin position="1084"/>
        <end position="1119"/>
    </location>
</feature>
<dbReference type="PROSITE" id="PS51192">
    <property type="entry name" value="HELICASE_ATP_BIND_1"/>
    <property type="match status" value="1"/>
</dbReference>
<accession>K8EBT1</accession>
<feature type="region of interest" description="Disordered" evidence="3">
    <location>
        <begin position="658"/>
        <end position="723"/>
    </location>
</feature>
<dbReference type="EMBL" id="FO082276">
    <property type="protein sequence ID" value="CCO15351.1"/>
    <property type="molecule type" value="Genomic_DNA"/>
</dbReference>
<organism evidence="6 7">
    <name type="scientific">Bathycoccus prasinos</name>
    <dbReference type="NCBI Taxonomy" id="41875"/>
    <lineage>
        <taxon>Eukaryota</taxon>
        <taxon>Viridiplantae</taxon>
        <taxon>Chlorophyta</taxon>
        <taxon>Mamiellophyceae</taxon>
        <taxon>Mamiellales</taxon>
        <taxon>Bathycoccaceae</taxon>
        <taxon>Bathycoccus</taxon>
    </lineage>
</organism>
<dbReference type="InterPro" id="IPR011545">
    <property type="entry name" value="DEAD/DEAH_box_helicase_dom"/>
</dbReference>
<dbReference type="SUPFAM" id="SSF52980">
    <property type="entry name" value="Restriction endonuclease-like"/>
    <property type="match status" value="1"/>
</dbReference>
<evidence type="ECO:0000259" key="4">
    <source>
        <dbReference type="PROSITE" id="PS51192"/>
    </source>
</evidence>
<dbReference type="OrthoDB" id="3048658at2759"/>
<dbReference type="GO" id="GO:0003676">
    <property type="term" value="F:nucleic acid binding"/>
    <property type="evidence" value="ECO:0007669"/>
    <property type="project" value="InterPro"/>
</dbReference>
<feature type="compositionally biased region" description="Gly residues" evidence="3">
    <location>
        <begin position="704"/>
        <end position="718"/>
    </location>
</feature>
<evidence type="ECO:0000313" key="7">
    <source>
        <dbReference type="Proteomes" id="UP000198341"/>
    </source>
</evidence>
<dbReference type="SMART" id="SM00487">
    <property type="entry name" value="DEXDc"/>
    <property type="match status" value="1"/>
</dbReference>
<keyword evidence="2" id="KW-0067">ATP-binding</keyword>
<sequence>MPSRRRKRESGGENASTNVGSNFISDTTDIEDDNHDDNNDDDISNEEEEQVRDCPMKKLSVSKSEVGQLLETLKKIDTDAQQDFNNELLGEIKAVYDRSTRDQNAKKSDSFVLEISINTFEHSVCDLQTFQDRIKVMDETAQEFVGVLQFSVVLVAACSSSIGQMFDSSEEAQTLGALKSEILDLLKKETLQSYATIVVFVVNFFQTGALLQFLEAERSRVRLLRASYSVEDNCCNVDGKRKLFPQIEHGELANENGKFFGIQVTNERFKDMIQKRMNALNNALVREDLHFQFHLRSQAILSLVDDSLGANIIGGFHHPAANLYENVEQTYGELVYEKTNFDVLETPELSDCGIKNRPTIKRPTIDENRESTAIAKATAKFTAYLNLVKTEKVTDERFVLNENQIKVAERMFYEVTREKFASIVNPEPCRSGKTRVTVLVILCLLEWIFIGANKDDQILIISPLTATAAFNETFTSFNRYFHSLGVIKELCNGVQTVPKTPIIFGTLQNVSKFKSKKFPLVVVDECHEVYTKSQQRQSENNGEKIMDFVQKICNDSLLRIFMSGTIITNGICDVYWLARLMGFEVGAYDIFYENFSVVISRLFLTDAMKSGKRDLYRRQGLQQFFKLYEAFLHCINRVQTPLPMNRFFTFVFRKEDVTRDDDDGGRKYITDEAVDDHDDASSDKTNKYGSDDDLENVADDIVERGGGGGGGEGGGGEGEQPTNDYDCDRVLTQIFQSDSYFHTNFLTMFLKRLHAIAPFAMKHHVENFIHAIEDFLDKADVSEELRKMAKERLNIFQGVLNNCSTIHLKNSLSATIRVNIVINRILDFVDVKKVKVVVTCDSVELLHAFAQNLKEKSETLQKHGESILFLTSEDAPRTKDRNDIIDQFRTDEQSRVLFASQIGSAGVSFAPCSVLFKLDVGYKTHLEEQSSYRCSRLPNPDDANNDDNAEKNCHEIVVTSIDGSTRVFLNELLAGLNNFSGAGRRDGSSYMEIVRNAKNLTLMNQATRQINGTDAHDILLEYMKNFYAKCVQLHARLLTEEQNNGETMAILRMDEEQFLEAISATPMPCDAKKKIQIKSNNRSGVGGGDDCVGGGRGGRGGGGGGGGGGSGGGSRGGGFPKMEVSEGSGLGYIMPYSNDGKTVENSLWGVLDSIEKNWDSGNEISRESIKNAIETHNAEAASVAAYEISQIQQQDGTDAMMKKNFKELAAGDYPLKCEYKSNVWENWQENIPSCSRHDRTSGNMFHKPQVNSKMMIGIACEQTALLALCKEKNLKIVREYGGFSFMHQKYNVSYSPDAVVYSETDKKLYVVEIKTSSKLTSSALLGINQRVQSGRTQLQLGMRLLNICQSGILVDFVLDKITKRQSMRIEYFDIDSKVYTRGTRRIEKDPQEWFKVCHEMTNDKAFTGKEKIENWRLNLDG</sequence>
<dbReference type="GO" id="GO:0005524">
    <property type="term" value="F:ATP binding"/>
    <property type="evidence" value="ECO:0007669"/>
    <property type="project" value="UniProtKB-KW"/>
</dbReference>
<dbReference type="InterPro" id="IPR001650">
    <property type="entry name" value="Helicase_C-like"/>
</dbReference>
<dbReference type="Proteomes" id="UP000198341">
    <property type="component" value="Chromosome 3"/>
</dbReference>
<evidence type="ECO:0000256" key="1">
    <source>
        <dbReference type="ARBA" id="ARBA00022741"/>
    </source>
</evidence>
<dbReference type="InterPro" id="IPR014001">
    <property type="entry name" value="Helicase_ATP-bd"/>
</dbReference>
<proteinExistence type="predicted"/>
<name>K8EBT1_9CHLO</name>
<dbReference type="KEGG" id="bpg:Bathy03g00020"/>
<dbReference type="PROSITE" id="PS51194">
    <property type="entry name" value="HELICASE_CTER"/>
    <property type="match status" value="1"/>
</dbReference>
<feature type="region of interest" description="Disordered" evidence="3">
    <location>
        <begin position="1084"/>
        <end position="1121"/>
    </location>
</feature>
<evidence type="ECO:0000256" key="3">
    <source>
        <dbReference type="SAM" id="MobiDB-lite"/>
    </source>
</evidence>
<feature type="compositionally biased region" description="Acidic residues" evidence="3">
    <location>
        <begin position="691"/>
        <end position="700"/>
    </location>
</feature>
<reference evidence="6 7" key="1">
    <citation type="submission" date="2011-10" db="EMBL/GenBank/DDBJ databases">
        <authorList>
            <person name="Genoscope - CEA"/>
        </authorList>
    </citation>
    <scope>NUCLEOTIDE SEQUENCE [LARGE SCALE GENOMIC DNA]</scope>
    <source>
        <strain evidence="6 7">RCC 1105</strain>
    </source>
</reference>
<dbReference type="InterPro" id="IPR027417">
    <property type="entry name" value="P-loop_NTPase"/>
</dbReference>
<dbReference type="InterPro" id="IPR011335">
    <property type="entry name" value="Restrct_endonuc-II-like"/>
</dbReference>
<feature type="compositionally biased region" description="Acidic residues" evidence="3">
    <location>
        <begin position="28"/>
        <end position="50"/>
    </location>
</feature>
<dbReference type="STRING" id="41875.K8EBT1"/>
<evidence type="ECO:0000259" key="5">
    <source>
        <dbReference type="PROSITE" id="PS51194"/>
    </source>
</evidence>
<feature type="region of interest" description="Disordered" evidence="3">
    <location>
        <begin position="1"/>
        <end position="54"/>
    </location>
</feature>
<dbReference type="Pfam" id="PF00270">
    <property type="entry name" value="DEAD"/>
    <property type="match status" value="1"/>
</dbReference>
<feature type="domain" description="Helicase ATP-binding" evidence="4">
    <location>
        <begin position="428"/>
        <end position="584"/>
    </location>
</feature>